<proteinExistence type="predicted"/>
<dbReference type="RefSeq" id="WP_099049265.1">
    <property type="nucleotide sequence ID" value="NZ_FNQS01000013.1"/>
</dbReference>
<dbReference type="AlphaFoldDB" id="A0A1H4FJY0"/>
<name>A0A1H4FJY0_9GAMM</name>
<reference evidence="1 2" key="1">
    <citation type="submission" date="2016-10" db="EMBL/GenBank/DDBJ databases">
        <authorList>
            <person name="de Groot N.N."/>
        </authorList>
    </citation>
    <scope>NUCLEOTIDE SEQUENCE [LARGE SCALE GENOMIC DNA]</scope>
    <source>
        <strain evidence="1 2">ATCC 29281</strain>
    </source>
</reference>
<dbReference type="GeneID" id="97765938"/>
<sequence>MSEMKIDDAALADYLRQMETLLALELDPARRQELQRQFSRIADMALPLMAFPLDEREEIAGVYQL</sequence>
<dbReference type="Proteomes" id="UP000187280">
    <property type="component" value="Unassembled WGS sequence"/>
</dbReference>
<evidence type="ECO:0000313" key="2">
    <source>
        <dbReference type="Proteomes" id="UP000187280"/>
    </source>
</evidence>
<organism evidence="1 2">
    <name type="scientific">Lonsdalea quercina</name>
    <dbReference type="NCBI Taxonomy" id="71657"/>
    <lineage>
        <taxon>Bacteria</taxon>
        <taxon>Pseudomonadati</taxon>
        <taxon>Pseudomonadota</taxon>
        <taxon>Gammaproteobacteria</taxon>
        <taxon>Enterobacterales</taxon>
        <taxon>Pectobacteriaceae</taxon>
        <taxon>Lonsdalea</taxon>
    </lineage>
</organism>
<dbReference type="eggNOG" id="ENOG50331N6">
    <property type="taxonomic scope" value="Bacteria"/>
</dbReference>
<protein>
    <recommendedName>
        <fullName evidence="3">Oxalurate catabolism protein HpxX</fullName>
    </recommendedName>
</protein>
<accession>A0A1H4FJY0</accession>
<dbReference type="STRING" id="71657.SAMN02982996_03097"/>
<keyword evidence="2" id="KW-1185">Reference proteome</keyword>
<gene>
    <name evidence="1" type="ORF">SAMN02982996_03097</name>
</gene>
<dbReference type="EMBL" id="FNQS01000013">
    <property type="protein sequence ID" value="SEA97357.1"/>
    <property type="molecule type" value="Genomic_DNA"/>
</dbReference>
<evidence type="ECO:0008006" key="3">
    <source>
        <dbReference type="Google" id="ProtNLM"/>
    </source>
</evidence>
<dbReference type="Pfam" id="PF13318">
    <property type="entry name" value="AtzG-like"/>
    <property type="match status" value="1"/>
</dbReference>
<evidence type="ECO:0000313" key="1">
    <source>
        <dbReference type="EMBL" id="SEA97357.1"/>
    </source>
</evidence>
<dbReference type="InterPro" id="IPR025148">
    <property type="entry name" value="AtzG-like"/>
</dbReference>
<dbReference type="NCBIfam" id="NF033624">
    <property type="entry name" value="HpxX"/>
    <property type="match status" value="1"/>
</dbReference>